<dbReference type="PANTHER" id="PTHR22911">
    <property type="entry name" value="ACYL-MALONYL CONDENSING ENZYME-RELATED"/>
    <property type="match status" value="1"/>
</dbReference>
<feature type="transmembrane region" description="Helical" evidence="3">
    <location>
        <begin position="268"/>
        <end position="287"/>
    </location>
</feature>
<comment type="similarity">
    <text evidence="1">Belongs to the EamA transporter family.</text>
</comment>
<keyword evidence="6" id="KW-1185">Reference proteome</keyword>
<dbReference type="PANTHER" id="PTHR22911:SF79">
    <property type="entry name" value="MOBA-LIKE NTP TRANSFERASE DOMAIN-CONTAINING PROTEIN"/>
    <property type="match status" value="1"/>
</dbReference>
<dbReference type="InterPro" id="IPR037185">
    <property type="entry name" value="EmrE-like"/>
</dbReference>
<sequence>MASVRGPREGGSTRAAGGGPQDGGQRDGRRGNPVASALAGSACISASAVFMKLSGTNAGTAAFLRCALALFVLVPLAWREVRRAGARPARRLLMDGCAGVLLGVDMVFWAAAVLDVGASVATVLLNVQVVVFPLLAWLVSGTRPSRRFVFMAPLMLAGVALASGAIGRPEPGSHPVAGVTFGTAAGVAYAGYLFLMRLGGGLGHTVTPVCVSTAAAAGAAAVMGGLWTGVDLGPGWPAWGWLIALALVGQVLAWLLITGALPRLAPNVGAALLLLQPVMAFALGVAIGERPTPLQAGGCVLVVAAVWHSSRTGRGGRVRRGGRGSAGGE</sequence>
<feature type="domain" description="EamA" evidence="4">
    <location>
        <begin position="178"/>
        <end position="307"/>
    </location>
</feature>
<feature type="region of interest" description="Disordered" evidence="2">
    <location>
        <begin position="1"/>
        <end position="32"/>
    </location>
</feature>
<feature type="transmembrane region" description="Helical" evidence="3">
    <location>
        <begin position="293"/>
        <end position="310"/>
    </location>
</feature>
<dbReference type="SUPFAM" id="SSF103481">
    <property type="entry name" value="Multidrug resistance efflux transporter EmrE"/>
    <property type="match status" value="2"/>
</dbReference>
<feature type="transmembrane region" description="Helical" evidence="3">
    <location>
        <begin position="239"/>
        <end position="261"/>
    </location>
</feature>
<proteinExistence type="inferred from homology"/>
<dbReference type="OrthoDB" id="5315632at2"/>
<dbReference type="Proteomes" id="UP000192726">
    <property type="component" value="Chromosome"/>
</dbReference>
<feature type="transmembrane region" description="Helical" evidence="3">
    <location>
        <begin position="118"/>
        <end position="139"/>
    </location>
</feature>
<gene>
    <name evidence="5" type="ORF">B1H19_30235</name>
</gene>
<feature type="transmembrane region" description="Helical" evidence="3">
    <location>
        <begin position="34"/>
        <end position="53"/>
    </location>
</feature>
<feature type="transmembrane region" description="Helical" evidence="3">
    <location>
        <begin position="173"/>
        <end position="194"/>
    </location>
</feature>
<keyword evidence="3" id="KW-1133">Transmembrane helix</keyword>
<accession>A0A1V0U3J3</accession>
<feature type="domain" description="EamA" evidence="4">
    <location>
        <begin position="36"/>
        <end position="163"/>
    </location>
</feature>
<dbReference type="EMBL" id="CP020569">
    <property type="protein sequence ID" value="ARF59789.1"/>
    <property type="molecule type" value="Genomic_DNA"/>
</dbReference>
<feature type="transmembrane region" description="Helical" evidence="3">
    <location>
        <begin position="148"/>
        <end position="167"/>
    </location>
</feature>
<dbReference type="GO" id="GO:0016020">
    <property type="term" value="C:membrane"/>
    <property type="evidence" value="ECO:0007669"/>
    <property type="project" value="InterPro"/>
</dbReference>
<keyword evidence="3" id="KW-0812">Transmembrane</keyword>
<dbReference type="Pfam" id="PF00892">
    <property type="entry name" value="EamA"/>
    <property type="match status" value="2"/>
</dbReference>
<evidence type="ECO:0000256" key="1">
    <source>
        <dbReference type="ARBA" id="ARBA00007362"/>
    </source>
</evidence>
<dbReference type="AlphaFoldDB" id="A0A1V0U3J3"/>
<keyword evidence="3" id="KW-0472">Membrane</keyword>
<evidence type="ECO:0000256" key="2">
    <source>
        <dbReference type="SAM" id="MobiDB-lite"/>
    </source>
</evidence>
<dbReference type="KEGG" id="sgv:B1H19_30235"/>
<protein>
    <submittedName>
        <fullName evidence="5">EamA family transporter</fullName>
    </submittedName>
</protein>
<feature type="transmembrane region" description="Helical" evidence="3">
    <location>
        <begin position="92"/>
        <end position="112"/>
    </location>
</feature>
<evidence type="ECO:0000313" key="6">
    <source>
        <dbReference type="Proteomes" id="UP000192726"/>
    </source>
</evidence>
<reference evidence="5 6" key="1">
    <citation type="submission" date="2017-04" db="EMBL/GenBank/DDBJ databases">
        <title>Complete Genome Sequence of Streptomyces gilvosporeus F607, a Capable Producer of Natamycin.</title>
        <authorList>
            <person name="Zong G."/>
            <person name="Zhong C."/>
            <person name="Fu J."/>
            <person name="Qin R."/>
            <person name="Cao G."/>
        </authorList>
    </citation>
    <scope>NUCLEOTIDE SEQUENCE [LARGE SCALE GENOMIC DNA]</scope>
    <source>
        <strain evidence="5 6">F607</strain>
    </source>
</reference>
<dbReference type="InterPro" id="IPR000620">
    <property type="entry name" value="EamA_dom"/>
</dbReference>
<feature type="transmembrane region" description="Helical" evidence="3">
    <location>
        <begin position="206"/>
        <end position="227"/>
    </location>
</feature>
<name>A0A1V0U3J3_9ACTN</name>
<organism evidence="5 6">
    <name type="scientific">Streptomyces gilvosporeus</name>
    <dbReference type="NCBI Taxonomy" id="553510"/>
    <lineage>
        <taxon>Bacteria</taxon>
        <taxon>Bacillati</taxon>
        <taxon>Actinomycetota</taxon>
        <taxon>Actinomycetes</taxon>
        <taxon>Kitasatosporales</taxon>
        <taxon>Streptomycetaceae</taxon>
        <taxon>Streptomyces</taxon>
    </lineage>
</organism>
<evidence type="ECO:0000256" key="3">
    <source>
        <dbReference type="SAM" id="Phobius"/>
    </source>
</evidence>
<evidence type="ECO:0000259" key="4">
    <source>
        <dbReference type="Pfam" id="PF00892"/>
    </source>
</evidence>
<evidence type="ECO:0000313" key="5">
    <source>
        <dbReference type="EMBL" id="ARF59789.1"/>
    </source>
</evidence>
<feature type="transmembrane region" description="Helical" evidence="3">
    <location>
        <begin position="59"/>
        <end position="80"/>
    </location>
</feature>
<dbReference type="STRING" id="553510.B1H19_30235"/>